<sequence>MSMACHASGGLLATGGVDRKVLLWDVDGGFCTHFFRGHEGVVTVIAFHPNPETSLVFSGSLCVINCASPLASCLGLDNQLNARDDRIHFITVGELGIVRVWKSEGMF</sequence>
<evidence type="ECO:0000313" key="2">
    <source>
        <dbReference type="Proteomes" id="UP001057402"/>
    </source>
</evidence>
<keyword evidence="2" id="KW-1185">Reference proteome</keyword>
<accession>A0ACB9QU93</accession>
<comment type="caution">
    <text evidence="1">The sequence shown here is derived from an EMBL/GenBank/DDBJ whole genome shotgun (WGS) entry which is preliminary data.</text>
</comment>
<name>A0ACB9QU93_9MYRT</name>
<gene>
    <name evidence="1" type="ORF">MLD38_018568</name>
</gene>
<reference evidence="2" key="1">
    <citation type="journal article" date="2023" name="Front. Plant Sci.">
        <title>Chromosomal-level genome assembly of Melastoma candidum provides insights into trichome evolution.</title>
        <authorList>
            <person name="Zhong Y."/>
            <person name="Wu W."/>
            <person name="Sun C."/>
            <person name="Zou P."/>
            <person name="Liu Y."/>
            <person name="Dai S."/>
            <person name="Zhou R."/>
        </authorList>
    </citation>
    <scope>NUCLEOTIDE SEQUENCE [LARGE SCALE GENOMIC DNA]</scope>
</reference>
<proteinExistence type="predicted"/>
<protein>
    <submittedName>
        <fullName evidence="1">Uncharacterized protein</fullName>
    </submittedName>
</protein>
<dbReference type="EMBL" id="CM042884">
    <property type="protein sequence ID" value="KAI4370194.1"/>
    <property type="molecule type" value="Genomic_DNA"/>
</dbReference>
<evidence type="ECO:0000313" key="1">
    <source>
        <dbReference type="EMBL" id="KAI4370194.1"/>
    </source>
</evidence>
<organism evidence="1 2">
    <name type="scientific">Melastoma candidum</name>
    <dbReference type="NCBI Taxonomy" id="119954"/>
    <lineage>
        <taxon>Eukaryota</taxon>
        <taxon>Viridiplantae</taxon>
        <taxon>Streptophyta</taxon>
        <taxon>Embryophyta</taxon>
        <taxon>Tracheophyta</taxon>
        <taxon>Spermatophyta</taxon>
        <taxon>Magnoliopsida</taxon>
        <taxon>eudicotyledons</taxon>
        <taxon>Gunneridae</taxon>
        <taxon>Pentapetalae</taxon>
        <taxon>rosids</taxon>
        <taxon>malvids</taxon>
        <taxon>Myrtales</taxon>
        <taxon>Melastomataceae</taxon>
        <taxon>Melastomatoideae</taxon>
        <taxon>Melastomateae</taxon>
        <taxon>Melastoma</taxon>
    </lineage>
</organism>
<dbReference type="Proteomes" id="UP001057402">
    <property type="component" value="Chromosome 5"/>
</dbReference>